<accession>A0A9X2AUC1</accession>
<dbReference type="Proteomes" id="UP001139488">
    <property type="component" value="Unassembled WGS sequence"/>
</dbReference>
<dbReference type="SMART" id="SM00471">
    <property type="entry name" value="HDc"/>
    <property type="match status" value="1"/>
</dbReference>
<dbReference type="PROSITE" id="PS51832">
    <property type="entry name" value="HD_GYP"/>
    <property type="match status" value="1"/>
</dbReference>
<dbReference type="InterPro" id="IPR003607">
    <property type="entry name" value="HD/PDEase_dom"/>
</dbReference>
<keyword evidence="3" id="KW-1185">Reference proteome</keyword>
<comment type="caution">
    <text evidence="2">The sequence shown here is derived from an EMBL/GenBank/DDBJ whole genome shotgun (WGS) entry which is preliminary data.</text>
</comment>
<evidence type="ECO:0000259" key="1">
    <source>
        <dbReference type="PROSITE" id="PS51832"/>
    </source>
</evidence>
<dbReference type="Gene3D" id="3.30.450.40">
    <property type="match status" value="1"/>
</dbReference>
<gene>
    <name evidence="2" type="ORF">LNL84_02975</name>
</gene>
<dbReference type="AlphaFoldDB" id="A0A9X2AUC1"/>
<dbReference type="InterPro" id="IPR052020">
    <property type="entry name" value="Cyclic_di-GMP/3'3'-cGAMP_PDE"/>
</dbReference>
<evidence type="ECO:0000313" key="2">
    <source>
        <dbReference type="EMBL" id="MCJ2375789.1"/>
    </source>
</evidence>
<name>A0A9X2AUC1_9VIBR</name>
<dbReference type="GO" id="GO:0008081">
    <property type="term" value="F:phosphoric diester hydrolase activity"/>
    <property type="evidence" value="ECO:0007669"/>
    <property type="project" value="UniProtKB-ARBA"/>
</dbReference>
<proteinExistence type="predicted"/>
<dbReference type="Pfam" id="PF13487">
    <property type="entry name" value="HD_5"/>
    <property type="match status" value="1"/>
</dbReference>
<dbReference type="PANTHER" id="PTHR45228">
    <property type="entry name" value="CYCLIC DI-GMP PHOSPHODIESTERASE TM_0186-RELATED"/>
    <property type="match status" value="1"/>
</dbReference>
<dbReference type="InterPro" id="IPR029016">
    <property type="entry name" value="GAF-like_dom_sf"/>
</dbReference>
<dbReference type="SUPFAM" id="SSF55781">
    <property type="entry name" value="GAF domain-like"/>
    <property type="match status" value="1"/>
</dbReference>
<dbReference type="RefSeq" id="WP_244355166.1">
    <property type="nucleotide sequence ID" value="NZ_JAJNNZ010000002.1"/>
</dbReference>
<dbReference type="Gene3D" id="1.10.3210.10">
    <property type="entry name" value="Hypothetical protein af1432"/>
    <property type="match status" value="1"/>
</dbReference>
<dbReference type="CDD" id="cd00077">
    <property type="entry name" value="HDc"/>
    <property type="match status" value="1"/>
</dbReference>
<dbReference type="PANTHER" id="PTHR45228:SF1">
    <property type="entry name" value="CYCLIC DI-GMP PHOSPHODIESTERASE TM_0186"/>
    <property type="match status" value="1"/>
</dbReference>
<dbReference type="InterPro" id="IPR037522">
    <property type="entry name" value="HD_GYP_dom"/>
</dbReference>
<dbReference type="EMBL" id="JAJNNZ010000002">
    <property type="protein sequence ID" value="MCJ2375789.1"/>
    <property type="molecule type" value="Genomic_DNA"/>
</dbReference>
<sequence length="369" mass="41631">MAKHAYSIAQKQAISPTSLNMALAAIHAKLRIEQPTVSRMSVALYDDERTTLKTYLYSTYHGHAITHYSAPIDPHSSLGKCILRNNNRSIGNIRQEISPSNEHSLWLRQQPYQSSLTVPLFDQNSFVGVLFYNASDANHFDRLTQQGIYEYSQQVLDLVQGEWDYLNTLKIVHENIKHSAFNDACDSIAHSTRVGLYSEVIANHLAVQGWLDDETLHHIAHCGALHDIGKYSVLSTQYDITWEPSNDTSSNLKKSVKQGANVLHHYAHHYGNESHPSSHLLNQVIRYHHCYLDGSGYPRNETPPLAARIVTVANIFDALTSERTYSQPWSVSYALLELEKKVSQGKIDSMCVDALRSEQQTIKSIMDSV</sequence>
<feature type="domain" description="HD-GYP" evidence="1">
    <location>
        <begin position="165"/>
        <end position="369"/>
    </location>
</feature>
<protein>
    <submittedName>
        <fullName evidence="2">HD domain-containing protein</fullName>
    </submittedName>
</protein>
<organism evidence="2 3">
    <name type="scientific">Vibrio gelatinilyticus</name>
    <dbReference type="NCBI Taxonomy" id="2893468"/>
    <lineage>
        <taxon>Bacteria</taxon>
        <taxon>Pseudomonadati</taxon>
        <taxon>Pseudomonadota</taxon>
        <taxon>Gammaproteobacteria</taxon>
        <taxon>Vibrionales</taxon>
        <taxon>Vibrionaceae</taxon>
        <taxon>Vibrio</taxon>
    </lineage>
</organism>
<reference evidence="2" key="1">
    <citation type="submission" date="2021-11" db="EMBL/GenBank/DDBJ databases">
        <title>Vibrio ZSDE26 sp. nov. and Vibrio ZSDZ34 sp. nov., isolated from coastal seawater in Qingdao.</title>
        <authorList>
            <person name="Zhang P."/>
        </authorList>
    </citation>
    <scope>NUCLEOTIDE SEQUENCE</scope>
    <source>
        <strain evidence="2">ZSDZ34</strain>
    </source>
</reference>
<dbReference type="SUPFAM" id="SSF109604">
    <property type="entry name" value="HD-domain/PDEase-like"/>
    <property type="match status" value="1"/>
</dbReference>
<evidence type="ECO:0000313" key="3">
    <source>
        <dbReference type="Proteomes" id="UP001139488"/>
    </source>
</evidence>